<proteinExistence type="predicted"/>
<evidence type="ECO:0000259" key="4">
    <source>
        <dbReference type="PROSITE" id="PS51092"/>
    </source>
</evidence>
<protein>
    <recommendedName>
        <fullName evidence="4">Fibronectin type-II domain-containing protein</fullName>
    </recommendedName>
</protein>
<dbReference type="InterPro" id="IPR013806">
    <property type="entry name" value="Kringle-like"/>
</dbReference>
<keyword evidence="1" id="KW-0677">Repeat</keyword>
<organism evidence="5">
    <name type="scientific">Lepeophtheirus salmonis</name>
    <name type="common">Salmon louse</name>
    <name type="synonym">Caligus salmonis</name>
    <dbReference type="NCBI Taxonomy" id="72036"/>
    <lineage>
        <taxon>Eukaryota</taxon>
        <taxon>Metazoa</taxon>
        <taxon>Ecdysozoa</taxon>
        <taxon>Arthropoda</taxon>
        <taxon>Crustacea</taxon>
        <taxon>Multicrustacea</taxon>
        <taxon>Hexanauplia</taxon>
        <taxon>Copepoda</taxon>
        <taxon>Siphonostomatoida</taxon>
        <taxon>Caligidae</taxon>
        <taxon>Lepeophtheirus</taxon>
    </lineage>
</organism>
<dbReference type="Pfam" id="PF00040">
    <property type="entry name" value="fn2"/>
    <property type="match status" value="1"/>
</dbReference>
<dbReference type="Gene3D" id="2.10.10.10">
    <property type="entry name" value="Fibronectin, type II, collagen-binding"/>
    <property type="match status" value="1"/>
</dbReference>
<dbReference type="AlphaFoldDB" id="A0A0K2VFD5"/>
<evidence type="ECO:0000313" key="5">
    <source>
        <dbReference type="EMBL" id="CDW49218.1"/>
    </source>
</evidence>
<dbReference type="InterPro" id="IPR036943">
    <property type="entry name" value="FN_type2_sf"/>
</dbReference>
<dbReference type="PROSITE" id="PS51092">
    <property type="entry name" value="FN2_2"/>
    <property type="match status" value="1"/>
</dbReference>
<reference evidence="5" key="1">
    <citation type="submission" date="2014-05" db="EMBL/GenBank/DDBJ databases">
        <authorList>
            <person name="Chronopoulou M."/>
        </authorList>
    </citation>
    <scope>NUCLEOTIDE SEQUENCE</scope>
    <source>
        <tissue evidence="5">Whole organism</tissue>
    </source>
</reference>
<evidence type="ECO:0000256" key="3">
    <source>
        <dbReference type="PROSITE-ProRule" id="PRU00479"/>
    </source>
</evidence>
<dbReference type="SMART" id="SM00059">
    <property type="entry name" value="FN2"/>
    <property type="match status" value="1"/>
</dbReference>
<evidence type="ECO:0000256" key="1">
    <source>
        <dbReference type="ARBA" id="ARBA00022737"/>
    </source>
</evidence>
<accession>A0A0K2VFD5</accession>
<sequence>MNHYSSVVFKDRLNTTTLGIWWAVNIFYCFLGCRTTDGFKCIFPFKYYGKTYNNCTNVDNGSIDWCATSLDINENVMGWGHIFRYK</sequence>
<dbReference type="SUPFAM" id="SSF57440">
    <property type="entry name" value="Kringle-like"/>
    <property type="match status" value="1"/>
</dbReference>
<feature type="domain" description="Fibronectin type-II" evidence="4">
    <location>
        <begin position="36"/>
        <end position="84"/>
    </location>
</feature>
<name>A0A0K2VFD5_LEPSM</name>
<keyword evidence="2" id="KW-1015">Disulfide bond</keyword>
<dbReference type="InterPro" id="IPR000562">
    <property type="entry name" value="FN_type2_dom"/>
</dbReference>
<evidence type="ECO:0000256" key="2">
    <source>
        <dbReference type="ARBA" id="ARBA00023157"/>
    </source>
</evidence>
<dbReference type="EMBL" id="HACA01031857">
    <property type="protein sequence ID" value="CDW49218.1"/>
    <property type="molecule type" value="Transcribed_RNA"/>
</dbReference>
<comment type="caution">
    <text evidence="3">Lacks conserved residue(s) required for the propagation of feature annotation.</text>
</comment>